<dbReference type="Gene3D" id="3.40.50.150">
    <property type="entry name" value="Vaccinia Virus protein VP39"/>
    <property type="match status" value="1"/>
</dbReference>
<dbReference type="PANTHER" id="PTHR43861">
    <property type="entry name" value="TRANS-ACONITATE 2-METHYLTRANSFERASE-RELATED"/>
    <property type="match status" value="1"/>
</dbReference>
<comment type="caution">
    <text evidence="3">The sequence shown here is derived from an EMBL/GenBank/DDBJ whole genome shotgun (WGS) entry which is preliminary data.</text>
</comment>
<evidence type="ECO:0000259" key="2">
    <source>
        <dbReference type="Pfam" id="PF13649"/>
    </source>
</evidence>
<feature type="domain" description="Methyltransferase" evidence="2">
    <location>
        <begin position="67"/>
        <end position="172"/>
    </location>
</feature>
<name>A0AA39V6L1_9LECA</name>
<protein>
    <recommendedName>
        <fullName evidence="2">Methyltransferase domain-containing protein</fullName>
    </recommendedName>
</protein>
<organism evidence="3 4">
    <name type="scientific">Cladonia borealis</name>
    <dbReference type="NCBI Taxonomy" id="184061"/>
    <lineage>
        <taxon>Eukaryota</taxon>
        <taxon>Fungi</taxon>
        <taxon>Dikarya</taxon>
        <taxon>Ascomycota</taxon>
        <taxon>Pezizomycotina</taxon>
        <taxon>Lecanoromycetes</taxon>
        <taxon>OSLEUM clade</taxon>
        <taxon>Lecanoromycetidae</taxon>
        <taxon>Lecanorales</taxon>
        <taxon>Lecanorineae</taxon>
        <taxon>Cladoniaceae</taxon>
        <taxon>Cladonia</taxon>
    </lineage>
</organism>
<evidence type="ECO:0000313" key="4">
    <source>
        <dbReference type="Proteomes" id="UP001166286"/>
    </source>
</evidence>
<evidence type="ECO:0000313" key="3">
    <source>
        <dbReference type="EMBL" id="KAK0514424.1"/>
    </source>
</evidence>
<dbReference type="SUPFAM" id="SSF53335">
    <property type="entry name" value="S-adenosyl-L-methionine-dependent methyltransferases"/>
    <property type="match status" value="1"/>
</dbReference>
<keyword evidence="4" id="KW-1185">Reference proteome</keyword>
<dbReference type="InterPro" id="IPR029063">
    <property type="entry name" value="SAM-dependent_MTases_sf"/>
</dbReference>
<proteinExistence type="predicted"/>
<dbReference type="Proteomes" id="UP001166286">
    <property type="component" value="Unassembled WGS sequence"/>
</dbReference>
<sequence length="266" mass="29314">MSSPIPPVAATRTGKPTRYLDPTAAYDLWSAVYDTDGNILQALDTIEMRSLLPDLLSRLPHHQAWKIVDLGCGTGRNSVQLLEVPEATIICLDASPKMLEIAIKRLAERMTALDCASTKAKAFQAIVYDMLSSSPLPPSALDADALISTLVLEHIPLVEFFRTLSQILKPGGFALVTNMHSEMGAISQAGFVDPETGEKVRPKSYGHRLEDVIAEAERQEFQVVGAVDERVMDEEMAERLGERAKKWIGVTVWFGVCFRKVFSIIT</sequence>
<keyword evidence="1" id="KW-0808">Transferase</keyword>
<gene>
    <name evidence="3" type="ORF">JMJ35_003041</name>
</gene>
<dbReference type="AlphaFoldDB" id="A0AA39V6L1"/>
<dbReference type="GO" id="GO:0016740">
    <property type="term" value="F:transferase activity"/>
    <property type="evidence" value="ECO:0007669"/>
    <property type="project" value="UniProtKB-KW"/>
</dbReference>
<dbReference type="CDD" id="cd02440">
    <property type="entry name" value="AdoMet_MTases"/>
    <property type="match status" value="1"/>
</dbReference>
<reference evidence="3" key="1">
    <citation type="submission" date="2023-03" db="EMBL/GenBank/DDBJ databases">
        <title>Complete genome of Cladonia borealis.</title>
        <authorList>
            <person name="Park H."/>
        </authorList>
    </citation>
    <scope>NUCLEOTIDE SEQUENCE</scope>
    <source>
        <strain evidence="3">ANT050790</strain>
    </source>
</reference>
<evidence type="ECO:0000256" key="1">
    <source>
        <dbReference type="ARBA" id="ARBA00022679"/>
    </source>
</evidence>
<dbReference type="InterPro" id="IPR041698">
    <property type="entry name" value="Methyltransf_25"/>
</dbReference>
<dbReference type="Pfam" id="PF13649">
    <property type="entry name" value="Methyltransf_25"/>
    <property type="match status" value="1"/>
</dbReference>
<dbReference type="EMBL" id="JAFEKC020000005">
    <property type="protein sequence ID" value="KAK0514424.1"/>
    <property type="molecule type" value="Genomic_DNA"/>
</dbReference>
<accession>A0AA39V6L1</accession>